<dbReference type="SUPFAM" id="SSF54534">
    <property type="entry name" value="FKBP-like"/>
    <property type="match status" value="1"/>
</dbReference>
<dbReference type="Gene3D" id="3.10.50.30">
    <property type="entry name" value="Transcription elongation factor, GreA/GreB, C-terminal domain"/>
    <property type="match status" value="1"/>
</dbReference>
<protein>
    <submittedName>
        <fullName evidence="2">GreA/GreB family elongation factor</fullName>
    </submittedName>
</protein>
<dbReference type="PROSITE" id="PS00830">
    <property type="entry name" value="GREAB_2"/>
    <property type="match status" value="1"/>
</dbReference>
<name>A0A6C0U2W1_9GAMM</name>
<dbReference type="KEGG" id="kim:G3T16_07735"/>
<gene>
    <name evidence="2" type="ORF">G3T16_07735</name>
</gene>
<keyword evidence="3" id="KW-1185">Reference proteome</keyword>
<evidence type="ECO:0000259" key="1">
    <source>
        <dbReference type="Pfam" id="PF01272"/>
    </source>
</evidence>
<dbReference type="RefSeq" id="WP_163494546.1">
    <property type="nucleotide sequence ID" value="NZ_CP048711.1"/>
</dbReference>
<dbReference type="InterPro" id="IPR018151">
    <property type="entry name" value="TF_GreA/GreB_CS"/>
</dbReference>
<dbReference type="InterPro" id="IPR036953">
    <property type="entry name" value="GreA/GreB_C_sf"/>
</dbReference>
<dbReference type="Proteomes" id="UP000477680">
    <property type="component" value="Chromosome"/>
</dbReference>
<dbReference type="AlphaFoldDB" id="A0A6C0U2W1"/>
<sequence length="135" mass="14428">MTVSFLPSLRSLCGSLRVYGQPFQLARILDRLEILDSKHGVAGTAPKVARLGSTVRVEDLCYRGQAELLLMPSGKANPDRGWISVFSPLGAALLGSKVGDIAKVDLGGMEYRFLLVEILATAEMHGDEKEGGSAP</sequence>
<dbReference type="GO" id="GO:0003746">
    <property type="term" value="F:translation elongation factor activity"/>
    <property type="evidence" value="ECO:0007669"/>
    <property type="project" value="UniProtKB-KW"/>
</dbReference>
<dbReference type="GO" id="GO:0003677">
    <property type="term" value="F:DNA binding"/>
    <property type="evidence" value="ECO:0007669"/>
    <property type="project" value="InterPro"/>
</dbReference>
<dbReference type="InterPro" id="IPR001437">
    <property type="entry name" value="Tscrpt_elong_fac_GreA/B_C"/>
</dbReference>
<organism evidence="2 3">
    <name type="scientific">Kineobactrum salinum</name>
    <dbReference type="NCBI Taxonomy" id="2708301"/>
    <lineage>
        <taxon>Bacteria</taxon>
        <taxon>Pseudomonadati</taxon>
        <taxon>Pseudomonadota</taxon>
        <taxon>Gammaproteobacteria</taxon>
        <taxon>Cellvibrionales</taxon>
        <taxon>Halieaceae</taxon>
        <taxon>Kineobactrum</taxon>
    </lineage>
</organism>
<evidence type="ECO:0000313" key="2">
    <source>
        <dbReference type="EMBL" id="QIB65307.1"/>
    </source>
</evidence>
<proteinExistence type="predicted"/>
<reference evidence="2 3" key="1">
    <citation type="submission" date="2020-02" db="EMBL/GenBank/DDBJ databases">
        <title>Genome sequencing for Kineobactrum sp. M2.</title>
        <authorList>
            <person name="Park S.-J."/>
        </authorList>
    </citation>
    <scope>NUCLEOTIDE SEQUENCE [LARGE SCALE GENOMIC DNA]</scope>
    <source>
        <strain evidence="2 3">M2</strain>
    </source>
</reference>
<keyword evidence="2" id="KW-0648">Protein biosynthesis</keyword>
<dbReference type="EMBL" id="CP048711">
    <property type="protein sequence ID" value="QIB65307.1"/>
    <property type="molecule type" value="Genomic_DNA"/>
</dbReference>
<evidence type="ECO:0000313" key="3">
    <source>
        <dbReference type="Proteomes" id="UP000477680"/>
    </source>
</evidence>
<dbReference type="GO" id="GO:0032784">
    <property type="term" value="P:regulation of DNA-templated transcription elongation"/>
    <property type="evidence" value="ECO:0007669"/>
    <property type="project" value="InterPro"/>
</dbReference>
<accession>A0A6C0U2W1</accession>
<feature type="domain" description="Transcription elongation factor GreA/GreB C-terminal" evidence="1">
    <location>
        <begin position="47"/>
        <end position="118"/>
    </location>
</feature>
<keyword evidence="2" id="KW-0251">Elongation factor</keyword>
<dbReference type="Pfam" id="PF01272">
    <property type="entry name" value="GreA_GreB"/>
    <property type="match status" value="1"/>
</dbReference>